<keyword evidence="4" id="KW-0862">Zinc</keyword>
<dbReference type="GO" id="GO:0008237">
    <property type="term" value="F:metallopeptidase activity"/>
    <property type="evidence" value="ECO:0007669"/>
    <property type="project" value="UniProtKB-KW"/>
</dbReference>
<keyword evidence="2" id="KW-0479">Metal-binding</keyword>
<protein>
    <submittedName>
        <fullName evidence="9">JAB domain-containing protein</fullName>
    </submittedName>
</protein>
<dbReference type="SUPFAM" id="SSF102712">
    <property type="entry name" value="JAB1/MPN domain"/>
    <property type="match status" value="1"/>
</dbReference>
<feature type="domain" description="MPN" evidence="8">
    <location>
        <begin position="214"/>
        <end position="336"/>
    </location>
</feature>
<sequence>MGRRKIADTEPGIAVAPEAPADASGEDDSHLLALLAAGLHLRPARARDTGRPVWRVSGNTLAHKALLREAGGNWNRIEQAWEFTDDDPTAKLVQALAAQPPAAGHNSGSTPPPERPHYWGHRQRVRDRVLAAGVDTLQDYELLELLLFHTIERIDVKPQAKRLLARFGTLGDVLSADTERLKDEGVDPRTVVMFRAVREAGLRLARREVVDRPVIGSWQKLIDYCHAALQYEKTEQFRILFLDRKNVLIADEVQQRGTVDHTPVYPREVVKRALALSASALILVHNHPSGDPTPSRADIEMTKEVKAAAKALGIEVHDHLVIGRKSHASFRSLGLLS</sequence>
<dbReference type="InterPro" id="IPR037518">
    <property type="entry name" value="MPN"/>
</dbReference>
<dbReference type="CDD" id="cd08071">
    <property type="entry name" value="MPN_DUF2466"/>
    <property type="match status" value="1"/>
</dbReference>
<accession>A0A5C8PAG2</accession>
<dbReference type="InterPro" id="IPR020891">
    <property type="entry name" value="UPF0758_CS"/>
</dbReference>
<evidence type="ECO:0000259" key="8">
    <source>
        <dbReference type="PROSITE" id="PS50249"/>
    </source>
</evidence>
<dbReference type="PROSITE" id="PS50249">
    <property type="entry name" value="MPN"/>
    <property type="match status" value="1"/>
</dbReference>
<feature type="region of interest" description="Disordered" evidence="7">
    <location>
        <begin position="1"/>
        <end position="25"/>
    </location>
</feature>
<proteinExistence type="inferred from homology"/>
<evidence type="ECO:0000256" key="4">
    <source>
        <dbReference type="ARBA" id="ARBA00022833"/>
    </source>
</evidence>
<reference evidence="9 10" key="1">
    <citation type="submission" date="2019-06" db="EMBL/GenBank/DDBJ databases">
        <title>New taxonomy in bacterial strain CC-CFT640, isolated from vineyard.</title>
        <authorList>
            <person name="Lin S.-Y."/>
            <person name="Tsai C.-F."/>
            <person name="Young C.-C."/>
        </authorList>
    </citation>
    <scope>NUCLEOTIDE SEQUENCE [LARGE SCALE GENOMIC DNA]</scope>
    <source>
        <strain evidence="9 10">CC-CFT640</strain>
    </source>
</reference>
<organism evidence="9 10">
    <name type="scientific">Vineibacter terrae</name>
    <dbReference type="NCBI Taxonomy" id="2586908"/>
    <lineage>
        <taxon>Bacteria</taxon>
        <taxon>Pseudomonadati</taxon>
        <taxon>Pseudomonadota</taxon>
        <taxon>Alphaproteobacteria</taxon>
        <taxon>Hyphomicrobiales</taxon>
        <taxon>Vineibacter</taxon>
    </lineage>
</organism>
<dbReference type="Pfam" id="PF04002">
    <property type="entry name" value="RadC"/>
    <property type="match status" value="1"/>
</dbReference>
<evidence type="ECO:0000256" key="3">
    <source>
        <dbReference type="ARBA" id="ARBA00022801"/>
    </source>
</evidence>
<keyword evidence="10" id="KW-1185">Reference proteome</keyword>
<evidence type="ECO:0000256" key="5">
    <source>
        <dbReference type="ARBA" id="ARBA00023049"/>
    </source>
</evidence>
<dbReference type="GO" id="GO:0006508">
    <property type="term" value="P:proteolysis"/>
    <property type="evidence" value="ECO:0007669"/>
    <property type="project" value="UniProtKB-KW"/>
</dbReference>
<comment type="caution">
    <text evidence="9">The sequence shown here is derived from an EMBL/GenBank/DDBJ whole genome shotgun (WGS) entry which is preliminary data.</text>
</comment>
<evidence type="ECO:0000256" key="1">
    <source>
        <dbReference type="ARBA" id="ARBA00022670"/>
    </source>
</evidence>
<keyword evidence="1" id="KW-0645">Protease</keyword>
<dbReference type="GO" id="GO:0046872">
    <property type="term" value="F:metal ion binding"/>
    <property type="evidence" value="ECO:0007669"/>
    <property type="project" value="UniProtKB-KW"/>
</dbReference>
<dbReference type="NCBIfam" id="NF000642">
    <property type="entry name" value="PRK00024.1"/>
    <property type="match status" value="1"/>
</dbReference>
<keyword evidence="3" id="KW-0378">Hydrolase</keyword>
<evidence type="ECO:0000256" key="2">
    <source>
        <dbReference type="ARBA" id="ARBA00022723"/>
    </source>
</evidence>
<evidence type="ECO:0000313" key="9">
    <source>
        <dbReference type="EMBL" id="TXL70233.1"/>
    </source>
</evidence>
<dbReference type="AlphaFoldDB" id="A0A5C8PAG2"/>
<evidence type="ECO:0000256" key="6">
    <source>
        <dbReference type="RuleBase" id="RU003797"/>
    </source>
</evidence>
<comment type="similarity">
    <text evidence="6">Belongs to the UPF0758 family.</text>
</comment>
<dbReference type="PANTHER" id="PTHR30471">
    <property type="entry name" value="DNA REPAIR PROTEIN RADC"/>
    <property type="match status" value="1"/>
</dbReference>
<gene>
    <name evidence="9" type="ORF">FHP25_35475</name>
</gene>
<dbReference type="PANTHER" id="PTHR30471:SF3">
    <property type="entry name" value="UPF0758 PROTEIN YEES-RELATED"/>
    <property type="match status" value="1"/>
</dbReference>
<dbReference type="InterPro" id="IPR001405">
    <property type="entry name" value="UPF0758"/>
</dbReference>
<keyword evidence="5" id="KW-0482">Metalloprotease</keyword>
<dbReference type="InterPro" id="IPR025657">
    <property type="entry name" value="RadC_JAB"/>
</dbReference>
<evidence type="ECO:0000313" key="10">
    <source>
        <dbReference type="Proteomes" id="UP000321638"/>
    </source>
</evidence>
<dbReference type="OrthoDB" id="9804482at2"/>
<feature type="region of interest" description="Disordered" evidence="7">
    <location>
        <begin position="99"/>
        <end position="118"/>
    </location>
</feature>
<dbReference type="EMBL" id="VDUZ01000063">
    <property type="protein sequence ID" value="TXL70233.1"/>
    <property type="molecule type" value="Genomic_DNA"/>
</dbReference>
<dbReference type="Gene3D" id="3.40.140.10">
    <property type="entry name" value="Cytidine Deaminase, domain 2"/>
    <property type="match status" value="1"/>
</dbReference>
<dbReference type="Proteomes" id="UP000321638">
    <property type="component" value="Unassembled WGS sequence"/>
</dbReference>
<name>A0A5C8PAG2_9HYPH</name>
<dbReference type="NCBIfam" id="TIGR00608">
    <property type="entry name" value="radc"/>
    <property type="match status" value="1"/>
</dbReference>
<evidence type="ECO:0000256" key="7">
    <source>
        <dbReference type="SAM" id="MobiDB-lite"/>
    </source>
</evidence>
<dbReference type="PROSITE" id="PS01302">
    <property type="entry name" value="UPF0758"/>
    <property type="match status" value="1"/>
</dbReference>